<dbReference type="SUPFAM" id="SSF101447">
    <property type="entry name" value="Formin homology 2 domain (FH2 domain)"/>
    <property type="match status" value="1"/>
</dbReference>
<feature type="compositionally biased region" description="Pro residues" evidence="1">
    <location>
        <begin position="36"/>
        <end position="47"/>
    </location>
</feature>
<accession>A0A183B0L5</accession>
<sequence>MIPVMSPVLSMLDPIQTGGILINSGFMDHPLRSTPLGPPPPLPPPPTTTIGQSVTTTMSTPVPLPPPPPPPPPPIVTQSTPDEHATAFEPYLSMGTRGLVRNWFELVGKYGEFSYGGENTTTLLLLLLMVHLFDFYIIYIEKCTKTNRFQF</sequence>
<evidence type="ECO:0000313" key="3">
    <source>
        <dbReference type="EMBL" id="VDP90022.1"/>
    </source>
</evidence>
<feature type="transmembrane region" description="Helical" evidence="2">
    <location>
        <begin position="122"/>
        <end position="140"/>
    </location>
</feature>
<organism evidence="5">
    <name type="scientific">Echinostoma caproni</name>
    <dbReference type="NCBI Taxonomy" id="27848"/>
    <lineage>
        <taxon>Eukaryota</taxon>
        <taxon>Metazoa</taxon>
        <taxon>Spiralia</taxon>
        <taxon>Lophotrochozoa</taxon>
        <taxon>Platyhelminthes</taxon>
        <taxon>Trematoda</taxon>
        <taxon>Digenea</taxon>
        <taxon>Plagiorchiida</taxon>
        <taxon>Echinostomata</taxon>
        <taxon>Echinostomatoidea</taxon>
        <taxon>Echinostomatidae</taxon>
        <taxon>Echinostoma</taxon>
    </lineage>
</organism>
<feature type="compositionally biased region" description="Pro residues" evidence="1">
    <location>
        <begin position="62"/>
        <end position="75"/>
    </location>
</feature>
<evidence type="ECO:0000313" key="4">
    <source>
        <dbReference type="Proteomes" id="UP000272942"/>
    </source>
</evidence>
<keyword evidence="2" id="KW-0472">Membrane</keyword>
<dbReference type="AlphaFoldDB" id="A0A183B0L5"/>
<evidence type="ECO:0000256" key="2">
    <source>
        <dbReference type="SAM" id="Phobius"/>
    </source>
</evidence>
<dbReference type="EMBL" id="UZAN01053532">
    <property type="protein sequence ID" value="VDP90022.1"/>
    <property type="molecule type" value="Genomic_DNA"/>
</dbReference>
<evidence type="ECO:0000256" key="1">
    <source>
        <dbReference type="SAM" id="MobiDB-lite"/>
    </source>
</evidence>
<keyword evidence="4" id="KW-1185">Reference proteome</keyword>
<protein>
    <submittedName>
        <fullName evidence="3 5">Uncharacterized protein</fullName>
    </submittedName>
</protein>
<reference evidence="5" key="1">
    <citation type="submission" date="2016-06" db="UniProtKB">
        <authorList>
            <consortium name="WormBaseParasite"/>
        </authorList>
    </citation>
    <scope>IDENTIFICATION</scope>
</reference>
<keyword evidence="2" id="KW-1133">Transmembrane helix</keyword>
<gene>
    <name evidence="3" type="ORF">ECPE_LOCUS12750</name>
</gene>
<dbReference type="Proteomes" id="UP000272942">
    <property type="component" value="Unassembled WGS sequence"/>
</dbReference>
<reference evidence="3 4" key="2">
    <citation type="submission" date="2018-11" db="EMBL/GenBank/DDBJ databases">
        <authorList>
            <consortium name="Pathogen Informatics"/>
        </authorList>
    </citation>
    <scope>NUCLEOTIDE SEQUENCE [LARGE SCALE GENOMIC DNA]</scope>
    <source>
        <strain evidence="3 4">Egypt</strain>
    </source>
</reference>
<evidence type="ECO:0000313" key="5">
    <source>
        <dbReference type="WBParaSite" id="ECPE_0001278701-mRNA-1"/>
    </source>
</evidence>
<keyword evidence="2" id="KW-0812">Transmembrane</keyword>
<name>A0A183B0L5_9TREM</name>
<dbReference type="WBParaSite" id="ECPE_0001278701-mRNA-1">
    <property type="protein sequence ID" value="ECPE_0001278701-mRNA-1"/>
    <property type="gene ID" value="ECPE_0001278701"/>
</dbReference>
<feature type="region of interest" description="Disordered" evidence="1">
    <location>
        <begin position="32"/>
        <end position="81"/>
    </location>
</feature>
<proteinExistence type="predicted"/>